<dbReference type="PROSITE" id="PS51125">
    <property type="entry name" value="NHL"/>
    <property type="match status" value="2"/>
</dbReference>
<dbReference type="Gene3D" id="3.30.160.60">
    <property type="entry name" value="Classic Zinc Finger"/>
    <property type="match status" value="1"/>
</dbReference>
<comment type="caution">
    <text evidence="5">The sequence shown here is derived from an EMBL/GenBank/DDBJ whole genome shotgun (WGS) entry which is preliminary data.</text>
</comment>
<dbReference type="Proteomes" id="UP000749559">
    <property type="component" value="Unassembled WGS sequence"/>
</dbReference>
<reference evidence="5" key="1">
    <citation type="submission" date="2022-03" db="EMBL/GenBank/DDBJ databases">
        <authorList>
            <person name="Martin C."/>
        </authorList>
    </citation>
    <scope>NUCLEOTIDE SEQUENCE</scope>
</reference>
<dbReference type="OrthoDB" id="6071467at2759"/>
<keyword evidence="2" id="KW-0862">Zinc</keyword>
<evidence type="ECO:0000313" key="6">
    <source>
        <dbReference type="Proteomes" id="UP000749559"/>
    </source>
</evidence>
<evidence type="ECO:0000313" key="5">
    <source>
        <dbReference type="EMBL" id="CAH1792667.1"/>
    </source>
</evidence>
<dbReference type="InterPro" id="IPR000315">
    <property type="entry name" value="Znf_B-box"/>
</dbReference>
<dbReference type="SUPFAM" id="SSF57845">
    <property type="entry name" value="B-box zinc-binding domain"/>
    <property type="match status" value="1"/>
</dbReference>
<feature type="repeat" description="NHL" evidence="3">
    <location>
        <begin position="364"/>
        <end position="396"/>
    </location>
</feature>
<dbReference type="PANTHER" id="PTHR25462:SF296">
    <property type="entry name" value="MEIOTIC P26, ISOFORM F"/>
    <property type="match status" value="1"/>
</dbReference>
<keyword evidence="6" id="KW-1185">Reference proteome</keyword>
<dbReference type="PROSITE" id="PS50119">
    <property type="entry name" value="ZF_BBOX"/>
    <property type="match status" value="2"/>
</dbReference>
<dbReference type="SUPFAM" id="SSF101898">
    <property type="entry name" value="NHL repeat"/>
    <property type="match status" value="1"/>
</dbReference>
<dbReference type="Gene3D" id="2.120.10.30">
    <property type="entry name" value="TolB, C-terminal domain"/>
    <property type="match status" value="2"/>
</dbReference>
<dbReference type="Pfam" id="PF01436">
    <property type="entry name" value="NHL"/>
    <property type="match status" value="1"/>
</dbReference>
<keyword evidence="2" id="KW-0863">Zinc-finger</keyword>
<feature type="domain" description="B box-type" evidence="4">
    <location>
        <begin position="1"/>
        <end position="51"/>
    </location>
</feature>
<proteinExistence type="predicted"/>
<evidence type="ECO:0000259" key="4">
    <source>
        <dbReference type="PROSITE" id="PS50119"/>
    </source>
</evidence>
<evidence type="ECO:0000256" key="3">
    <source>
        <dbReference type="PROSITE-ProRule" id="PRU00504"/>
    </source>
</evidence>
<dbReference type="EMBL" id="CAIIXF020000008">
    <property type="protein sequence ID" value="CAH1792667.1"/>
    <property type="molecule type" value="Genomic_DNA"/>
</dbReference>
<dbReference type="Pfam" id="PF22586">
    <property type="entry name" value="ANCHR-like_BBOX"/>
    <property type="match status" value="1"/>
</dbReference>
<dbReference type="InterPro" id="IPR001258">
    <property type="entry name" value="NHL_repeat"/>
</dbReference>
<feature type="repeat" description="NHL" evidence="3">
    <location>
        <begin position="443"/>
        <end position="486"/>
    </location>
</feature>
<dbReference type="InterPro" id="IPR047153">
    <property type="entry name" value="TRIM45/56/19-like"/>
</dbReference>
<keyword evidence="2" id="KW-0479">Metal-binding</keyword>
<accession>A0A8S4PGF4</accession>
<dbReference type="Pfam" id="PF00643">
    <property type="entry name" value="zf-B_box"/>
    <property type="match status" value="1"/>
</dbReference>
<dbReference type="SMART" id="SM00336">
    <property type="entry name" value="BBOX"/>
    <property type="match status" value="2"/>
</dbReference>
<sequence length="526" mass="59075">MDSILCDICKESGDTTTAESRCIECATFLCKYCERAHRRFTQTKSHQVYKLTGDSKKDRERARKESKLRDVNCDKHTDEELNLFCTDDQTVVCNVCAREDHPGHNIVDIEEAADDEKTNLRLLQGLAIQRKALLDDNLEDSTEALQEYGRKTRALLDAINADYDAKRRELEQHFDMLRNDAKAKTDVEVDKKKAKQRVIEGDINITEDTKQAATDLINDGHPIEIMRASKGTAKKLNDWKELPEKDTVEMHTFTYEPGTLNLTNMGHVKRDLRNLCEPKVENRMNVGTVFTGGSIGHDNNIVGCTSSHIYTYDADSFVKQHTSTADGTFYDVCRIQGNRYAATDSKNKCITIFDKNLARVKSIGNFQIPHGICAAPKGQLLVTDKGAKCVFLIESDTGAQVATIGKGKFDHPENVVITSNNIVVVSDYNKSLVKGFTLNDGEIFSFGSYGTGNGQMRNPWGMTIDANDYVLVADYTNNRTLILDDKGKFVKYLATPGKVKNPTVVMLDHHDNAIITILTDSWKWQY</sequence>
<evidence type="ECO:0000256" key="1">
    <source>
        <dbReference type="ARBA" id="ARBA00022737"/>
    </source>
</evidence>
<evidence type="ECO:0000256" key="2">
    <source>
        <dbReference type="PROSITE-ProRule" id="PRU00024"/>
    </source>
</evidence>
<gene>
    <name evidence="5" type="ORF">OFUS_LOCUS17609</name>
</gene>
<organism evidence="5 6">
    <name type="scientific">Owenia fusiformis</name>
    <name type="common">Polychaete worm</name>
    <dbReference type="NCBI Taxonomy" id="6347"/>
    <lineage>
        <taxon>Eukaryota</taxon>
        <taxon>Metazoa</taxon>
        <taxon>Spiralia</taxon>
        <taxon>Lophotrochozoa</taxon>
        <taxon>Annelida</taxon>
        <taxon>Polychaeta</taxon>
        <taxon>Sedentaria</taxon>
        <taxon>Canalipalpata</taxon>
        <taxon>Sabellida</taxon>
        <taxon>Oweniida</taxon>
        <taxon>Oweniidae</taxon>
        <taxon>Owenia</taxon>
    </lineage>
</organism>
<protein>
    <recommendedName>
        <fullName evidence="4">B box-type domain-containing protein</fullName>
    </recommendedName>
</protein>
<dbReference type="AlphaFoldDB" id="A0A8S4PGF4"/>
<dbReference type="InterPro" id="IPR011042">
    <property type="entry name" value="6-blade_b-propeller_TolB-like"/>
</dbReference>
<dbReference type="CDD" id="cd05819">
    <property type="entry name" value="NHL"/>
    <property type="match status" value="1"/>
</dbReference>
<dbReference type="GO" id="GO:0008270">
    <property type="term" value="F:zinc ion binding"/>
    <property type="evidence" value="ECO:0007669"/>
    <property type="project" value="UniProtKB-KW"/>
</dbReference>
<name>A0A8S4PGF4_OWEFU</name>
<keyword evidence="1" id="KW-0677">Repeat</keyword>
<dbReference type="PANTHER" id="PTHR25462">
    <property type="entry name" value="BONUS, ISOFORM C-RELATED"/>
    <property type="match status" value="1"/>
</dbReference>
<feature type="domain" description="B box-type" evidence="4">
    <location>
        <begin position="68"/>
        <end position="109"/>
    </location>
</feature>